<dbReference type="PANTHER" id="PTHR43396">
    <property type="entry name" value="FLAVOHEMOPROTEIN"/>
    <property type="match status" value="1"/>
</dbReference>
<keyword evidence="3" id="KW-0675">Receptor</keyword>
<evidence type="ECO:0000256" key="1">
    <source>
        <dbReference type="RuleBase" id="RU000356"/>
    </source>
</evidence>
<protein>
    <submittedName>
        <fullName evidence="3">Hemin receptor</fullName>
    </submittedName>
</protein>
<dbReference type="GO" id="GO:0046210">
    <property type="term" value="P:nitric oxide catabolic process"/>
    <property type="evidence" value="ECO:0007669"/>
    <property type="project" value="TreeGrafter"/>
</dbReference>
<comment type="caution">
    <text evidence="3">The sequence shown here is derived from an EMBL/GenBank/DDBJ whole genome shotgun (WGS) entry which is preliminary data.</text>
</comment>
<dbReference type="PRINTS" id="PR00188">
    <property type="entry name" value="PLANTGLOBIN"/>
</dbReference>
<accession>A0A106BFK4</accession>
<dbReference type="GO" id="GO:0019825">
    <property type="term" value="F:oxygen binding"/>
    <property type="evidence" value="ECO:0007669"/>
    <property type="project" value="InterPro"/>
</dbReference>
<dbReference type="GO" id="GO:0020037">
    <property type="term" value="F:heme binding"/>
    <property type="evidence" value="ECO:0007669"/>
    <property type="project" value="InterPro"/>
</dbReference>
<gene>
    <name evidence="3" type="ORF">ABW22_16010</name>
</gene>
<dbReference type="PROSITE" id="PS01033">
    <property type="entry name" value="GLOBIN"/>
    <property type="match status" value="1"/>
</dbReference>
<organism evidence="3 4">
    <name type="scientific">Thiobacillus denitrificans</name>
    <dbReference type="NCBI Taxonomy" id="36861"/>
    <lineage>
        <taxon>Bacteria</taxon>
        <taxon>Pseudomonadati</taxon>
        <taxon>Pseudomonadota</taxon>
        <taxon>Betaproteobacteria</taxon>
        <taxon>Nitrosomonadales</taxon>
        <taxon>Thiobacillaceae</taxon>
        <taxon>Thiobacillus</taxon>
    </lineage>
</organism>
<dbReference type="GO" id="GO:0071500">
    <property type="term" value="P:cellular response to nitrosative stress"/>
    <property type="evidence" value="ECO:0007669"/>
    <property type="project" value="TreeGrafter"/>
</dbReference>
<proteinExistence type="inferred from homology"/>
<dbReference type="InterPro" id="IPR012292">
    <property type="entry name" value="Globin/Proto"/>
</dbReference>
<keyword evidence="1" id="KW-0479">Metal-binding</keyword>
<dbReference type="AlphaFoldDB" id="A0A106BFK4"/>
<keyword evidence="1" id="KW-0561">Oxygen transport</keyword>
<evidence type="ECO:0000313" key="4">
    <source>
        <dbReference type="Proteomes" id="UP000064243"/>
    </source>
</evidence>
<dbReference type="CDD" id="cd12131">
    <property type="entry name" value="HGbI-like"/>
    <property type="match status" value="1"/>
</dbReference>
<keyword evidence="1" id="KW-0408">Iron</keyword>
<keyword evidence="1" id="KW-0349">Heme</keyword>
<evidence type="ECO:0000259" key="2">
    <source>
        <dbReference type="PROSITE" id="PS01033"/>
    </source>
</evidence>
<dbReference type="PANTHER" id="PTHR43396:SF6">
    <property type="entry name" value="ABL201WP"/>
    <property type="match status" value="1"/>
</dbReference>
<dbReference type="Gene3D" id="1.10.490.10">
    <property type="entry name" value="Globins"/>
    <property type="match status" value="1"/>
</dbReference>
<dbReference type="Pfam" id="PF00042">
    <property type="entry name" value="Globin"/>
    <property type="match status" value="1"/>
</dbReference>
<dbReference type="PATRIC" id="fig|36861.3.peg.3155"/>
<dbReference type="GO" id="GO:0008941">
    <property type="term" value="F:nitric oxide dioxygenase NAD(P)H activity"/>
    <property type="evidence" value="ECO:0007669"/>
    <property type="project" value="TreeGrafter"/>
</dbReference>
<keyword evidence="1" id="KW-0813">Transport</keyword>
<dbReference type="InterPro" id="IPR000971">
    <property type="entry name" value="Globin"/>
</dbReference>
<name>A0A106BFK4_THIDE</name>
<feature type="domain" description="Globin" evidence="2">
    <location>
        <begin position="15"/>
        <end position="149"/>
    </location>
</feature>
<evidence type="ECO:0000313" key="3">
    <source>
        <dbReference type="EMBL" id="KVW91302.1"/>
    </source>
</evidence>
<dbReference type="GO" id="GO:0071949">
    <property type="term" value="F:FAD binding"/>
    <property type="evidence" value="ECO:0007669"/>
    <property type="project" value="TreeGrafter"/>
</dbReference>
<dbReference type="EMBL" id="LDUG01000061">
    <property type="protein sequence ID" value="KVW91302.1"/>
    <property type="molecule type" value="Genomic_DNA"/>
</dbReference>
<keyword evidence="4" id="KW-1185">Reference proteome</keyword>
<comment type="similarity">
    <text evidence="1">Belongs to the globin family.</text>
</comment>
<dbReference type="Proteomes" id="UP000064243">
    <property type="component" value="Unassembled WGS sequence"/>
</dbReference>
<dbReference type="GO" id="GO:0005344">
    <property type="term" value="F:oxygen carrier activity"/>
    <property type="evidence" value="ECO:0007669"/>
    <property type="project" value="UniProtKB-KW"/>
</dbReference>
<dbReference type="InterPro" id="IPR009050">
    <property type="entry name" value="Globin-like_sf"/>
</dbReference>
<dbReference type="SUPFAM" id="SSF46458">
    <property type="entry name" value="Globin-like"/>
    <property type="match status" value="1"/>
</dbReference>
<sequence length="152" mass="16729">MTKIKASINSSQGVAMTPEKIMLVRSSWQQVLPIKETAAQLFYDQLFELDPSLRSMFRGDMVEQGRKLMTIINTAVNSLDDLSPILGAVEDMGRRHVAYGVTEAHYDTVGSALIWTLGKGLGEQFTPAVRDAWVETYTTLASAMKQAAYAPA</sequence>
<reference evidence="3 4" key="1">
    <citation type="journal article" date="2015" name="Appl. Environ. Microbiol.">
        <title>Aerobic and Anaerobic Thiosulfate Oxidation by a Cold-Adapted, Subglacial Chemoautotroph.</title>
        <authorList>
            <person name="Harrold Z.R."/>
            <person name="Skidmore M.L."/>
            <person name="Hamilton T.L."/>
            <person name="Desch L."/>
            <person name="Amada K."/>
            <person name="van Gelder W."/>
            <person name="Glover K."/>
            <person name="Roden E.E."/>
            <person name="Boyd E.S."/>
        </authorList>
    </citation>
    <scope>NUCLEOTIDE SEQUENCE [LARGE SCALE GENOMIC DNA]</scope>
    <source>
        <strain evidence="3 4">RG</strain>
    </source>
</reference>